<name>A0A6J5N2U1_9CAUD</name>
<dbReference type="EMBL" id="LR796560">
    <property type="protein sequence ID" value="CAB4151606.1"/>
    <property type="molecule type" value="Genomic_DNA"/>
</dbReference>
<dbReference type="Pfam" id="PF00271">
    <property type="entry name" value="Helicase_C"/>
    <property type="match status" value="1"/>
</dbReference>
<sequence>MTRQRPPIYGVFYCMRILRDYQKDLLDKINQNHHKKICVQLATGGGKTVIFSELAENYEGRVLILVDSSELVIQTSNHIKGAGTFEAKDKEIPKDKVIISMAQTLRSRIKKTPEMINDFDLIIIDECHILCYEQILKIATCKIIGFTATPVSNRVDKYFYDFEDKKMYKEHLESRIEFKKDFYLSDIFEDIIIGIPISKLIERGFLVPDENYIIPVDENDFKFDSFGEVSNSEEVFDVKFQMDVLQNYLQFCKGKKTLIFTQDTNLNIILYNQFINAEIENTFMYDSMNWTEFSRKETVEKFRDTPGSVLFNVGCFTKGFDVTDVECIIVARRVSSLSLWIQIVGRGSRTTDKVFKDKFIVIDGGTNIQRLGRWSEDFDWNDKFWCKGDYKPKKEAPEEETKDCENCGQLMNIKACLCKACDFNNCEIKDVEILNRIAVKVNSVGIDIDKIIRYSEGKGKIFALKVLTSQAVRKFDNVDKAQFERNLNGGVHRFLETTVKKGYWKIIQSDLESSSNRTWIKQRDTVLTKLKQKYDIQ</sequence>
<dbReference type="InterPro" id="IPR050742">
    <property type="entry name" value="Helicase_Restrict-Modif_Enz"/>
</dbReference>
<reference evidence="2" key="1">
    <citation type="submission" date="2020-04" db="EMBL/GenBank/DDBJ databases">
        <authorList>
            <person name="Chiriac C."/>
            <person name="Salcher M."/>
            <person name="Ghai R."/>
            <person name="Kavagutti S V."/>
        </authorList>
    </citation>
    <scope>NUCLEOTIDE SEQUENCE</scope>
</reference>
<dbReference type="SUPFAM" id="SSF52540">
    <property type="entry name" value="P-loop containing nucleoside triphosphate hydrolases"/>
    <property type="match status" value="1"/>
</dbReference>
<dbReference type="GO" id="GO:0004386">
    <property type="term" value="F:helicase activity"/>
    <property type="evidence" value="ECO:0007669"/>
    <property type="project" value="UniProtKB-KW"/>
</dbReference>
<dbReference type="SMART" id="SM00487">
    <property type="entry name" value="DEXDc"/>
    <property type="match status" value="1"/>
</dbReference>
<dbReference type="GO" id="GO:0003677">
    <property type="term" value="F:DNA binding"/>
    <property type="evidence" value="ECO:0007669"/>
    <property type="project" value="InterPro"/>
</dbReference>
<dbReference type="GO" id="GO:0005524">
    <property type="term" value="F:ATP binding"/>
    <property type="evidence" value="ECO:0007669"/>
    <property type="project" value="InterPro"/>
</dbReference>
<gene>
    <name evidence="2" type="ORF">UFOVP600_24</name>
</gene>
<dbReference type="GO" id="GO:0016787">
    <property type="term" value="F:hydrolase activity"/>
    <property type="evidence" value="ECO:0007669"/>
    <property type="project" value="InterPro"/>
</dbReference>
<protein>
    <submittedName>
        <fullName evidence="2">SSL2 DNA or RNA helicases of superfamily II</fullName>
    </submittedName>
</protein>
<dbReference type="PANTHER" id="PTHR47396:SF1">
    <property type="entry name" value="ATP-DEPENDENT HELICASE IRC3-RELATED"/>
    <property type="match status" value="1"/>
</dbReference>
<keyword evidence="2" id="KW-0547">Nucleotide-binding</keyword>
<dbReference type="PANTHER" id="PTHR47396">
    <property type="entry name" value="TYPE I RESTRICTION ENZYME ECOKI R PROTEIN"/>
    <property type="match status" value="1"/>
</dbReference>
<dbReference type="InterPro" id="IPR001650">
    <property type="entry name" value="Helicase_C-like"/>
</dbReference>
<organism evidence="2">
    <name type="scientific">uncultured Caudovirales phage</name>
    <dbReference type="NCBI Taxonomy" id="2100421"/>
    <lineage>
        <taxon>Viruses</taxon>
        <taxon>Duplodnaviria</taxon>
        <taxon>Heunggongvirae</taxon>
        <taxon>Uroviricota</taxon>
        <taxon>Caudoviricetes</taxon>
        <taxon>Peduoviridae</taxon>
        <taxon>Maltschvirus</taxon>
        <taxon>Maltschvirus maltsch</taxon>
    </lineage>
</organism>
<dbReference type="PROSITE" id="PS51192">
    <property type="entry name" value="HELICASE_ATP_BIND_1"/>
    <property type="match status" value="1"/>
</dbReference>
<evidence type="ECO:0000259" key="1">
    <source>
        <dbReference type="PROSITE" id="PS51192"/>
    </source>
</evidence>
<dbReference type="InterPro" id="IPR027417">
    <property type="entry name" value="P-loop_NTPase"/>
</dbReference>
<keyword evidence="2" id="KW-0378">Hydrolase</keyword>
<evidence type="ECO:0000313" key="2">
    <source>
        <dbReference type="EMBL" id="CAB4151606.1"/>
    </source>
</evidence>
<feature type="domain" description="Helicase ATP-binding" evidence="1">
    <location>
        <begin position="28"/>
        <end position="168"/>
    </location>
</feature>
<dbReference type="Gene3D" id="3.40.50.300">
    <property type="entry name" value="P-loop containing nucleotide triphosphate hydrolases"/>
    <property type="match status" value="2"/>
</dbReference>
<keyword evidence="2" id="KW-0347">Helicase</keyword>
<dbReference type="InterPro" id="IPR014001">
    <property type="entry name" value="Helicase_ATP-bd"/>
</dbReference>
<proteinExistence type="predicted"/>
<dbReference type="Pfam" id="PF04851">
    <property type="entry name" value="ResIII"/>
    <property type="match status" value="1"/>
</dbReference>
<accession>A0A6J5N2U1</accession>
<keyword evidence="2" id="KW-0067">ATP-binding</keyword>
<dbReference type="InterPro" id="IPR006935">
    <property type="entry name" value="Helicase/UvrB_N"/>
</dbReference>